<dbReference type="InterPro" id="IPR011990">
    <property type="entry name" value="TPR-like_helical_dom_sf"/>
</dbReference>
<proteinExistence type="predicted"/>
<dbReference type="RefSeq" id="WP_023545267.1">
    <property type="nucleotide sequence ID" value="NZ_CM002285.1"/>
</dbReference>
<dbReference type="STRING" id="1352936.M878_06365"/>
<gene>
    <name evidence="1" type="ORF">M878_06365</name>
</gene>
<dbReference type="SUPFAM" id="SSF48452">
    <property type="entry name" value="TPR-like"/>
    <property type="match status" value="1"/>
</dbReference>
<sequence>MGEETRNTMDGQADAVVQAGRIGELHQYWHGTAPGAHPAPFQLPPELVTFENRVKEQERITGAVEGHTGQAGPLVVALTGVGGVGKTALGFHMARRLTDRYPDGVLYVDLDDLRRDGSVEVADALGELLSGLDVSAEWWQRSFAGRSKQYWNRTRDKRLIVVVDNARYGSEVVPLLPSSPHSLVIVTSHGVLYDLDVTSAVEVAVDPLSADDAVRLLGKIVDDPRFRAEPETVAELAQGCGGLPAALQVAGHWVRRYRRRGLSRLVADLTTELHEKGIPMVEAVWDAAYGGLGVQAARLYCLLPQHPAPVVTAPAAAVLLGDGPQRAADALEELESAGLLEERPEGYRMHALLRGHAERRAREADPEGAQRAAARRRLIGWYRRQAARADLLAAGPRMTFAGLPGGTGPAADDIAFAGEADALGWLRSERLALYGAVRLAHEDGLDSDAWALCEPLWTHFLDHPHYADITDAFRTGVAAADRREHLPAMIRMRCQLARPLWEQERYDEADELLRQALHAAVSLGDSDGERKLKASTVEFRGLLKSARGDLAGAAADFETSRAAHAEIPNPYGVLLQTYLLGRTVLSMGDAERAVRLLTEAHRAAREQQRERLTARTGFALGRALRRTGRTAQAEEHVRAALRSARERGSGTDEARILKELALLVEERGDAAEAERYRTAARQLASEAGALPDGPHSS</sequence>
<dbReference type="Gene3D" id="3.40.50.300">
    <property type="entry name" value="P-loop containing nucleotide triphosphate hydrolases"/>
    <property type="match status" value="1"/>
</dbReference>
<dbReference type="OrthoDB" id="3861774at2"/>
<name>V6L275_STRRC</name>
<dbReference type="InterPro" id="IPR027417">
    <property type="entry name" value="P-loop_NTPase"/>
</dbReference>
<dbReference type="HOGENOM" id="CLU_004665_2_1_11"/>
<keyword evidence="2" id="KW-1185">Reference proteome</keyword>
<dbReference type="Gene3D" id="1.25.40.10">
    <property type="entry name" value="Tetratricopeptide repeat domain"/>
    <property type="match status" value="1"/>
</dbReference>
<evidence type="ECO:0000313" key="1">
    <source>
        <dbReference type="EMBL" id="EST35314.1"/>
    </source>
</evidence>
<accession>V6L275</accession>
<dbReference type="PATRIC" id="fig|1352936.5.peg.1364"/>
<dbReference type="AlphaFoldDB" id="V6L275"/>
<reference evidence="1 2" key="1">
    <citation type="journal article" date="2014" name="Genome Announc.">
        <title>Draft Genome Sequence of Streptomyces roseochromogenes subsp. oscitans DS 12.976, Producer of the Aminocoumarin Antibiotic Clorobiocin.</title>
        <authorList>
            <person name="Ruckert C."/>
            <person name="Kalinowski J."/>
            <person name="Heide L."/>
            <person name="Apel A.K."/>
        </authorList>
    </citation>
    <scope>NUCLEOTIDE SEQUENCE [LARGE SCALE GENOMIC DNA]</scope>
    <source>
        <strain evidence="1 2">DS 12.976</strain>
    </source>
</reference>
<dbReference type="PANTHER" id="PTHR47691">
    <property type="entry name" value="REGULATOR-RELATED"/>
    <property type="match status" value="1"/>
</dbReference>
<comment type="caution">
    <text evidence="1">The sequence shown here is derived from an EMBL/GenBank/DDBJ whole genome shotgun (WGS) entry which is preliminary data.</text>
</comment>
<dbReference type="PANTHER" id="PTHR47691:SF3">
    <property type="entry name" value="HTH-TYPE TRANSCRIPTIONAL REGULATOR RV0890C-RELATED"/>
    <property type="match status" value="1"/>
</dbReference>
<dbReference type="GO" id="GO:0043531">
    <property type="term" value="F:ADP binding"/>
    <property type="evidence" value="ECO:0007669"/>
    <property type="project" value="InterPro"/>
</dbReference>
<protein>
    <submittedName>
        <fullName evidence="1">Uncharacterized protein</fullName>
    </submittedName>
</protein>
<organism evidence="1 2">
    <name type="scientific">Streptomyces roseochromogenus subsp. oscitans DS 12.976</name>
    <dbReference type="NCBI Taxonomy" id="1352936"/>
    <lineage>
        <taxon>Bacteria</taxon>
        <taxon>Bacillati</taxon>
        <taxon>Actinomycetota</taxon>
        <taxon>Actinomycetes</taxon>
        <taxon>Kitasatosporales</taxon>
        <taxon>Streptomycetaceae</taxon>
        <taxon>Streptomyces</taxon>
    </lineage>
</organism>
<evidence type="ECO:0000313" key="2">
    <source>
        <dbReference type="Proteomes" id="UP000017984"/>
    </source>
</evidence>
<dbReference type="SUPFAM" id="SSF52540">
    <property type="entry name" value="P-loop containing nucleoside triphosphate hydrolases"/>
    <property type="match status" value="1"/>
</dbReference>
<dbReference type="EMBL" id="AWQX01000055">
    <property type="protein sequence ID" value="EST35314.1"/>
    <property type="molecule type" value="Genomic_DNA"/>
</dbReference>
<dbReference type="Proteomes" id="UP000017984">
    <property type="component" value="Chromosome"/>
</dbReference>
<dbReference type="PRINTS" id="PR00364">
    <property type="entry name" value="DISEASERSIST"/>
</dbReference>